<dbReference type="AlphaFoldDB" id="A0A6A6TIY5"/>
<protein>
    <submittedName>
        <fullName evidence="3">Uncharacterized protein</fullName>
    </submittedName>
</protein>
<evidence type="ECO:0000313" key="3">
    <source>
        <dbReference type="EMBL" id="KAF2659985.1"/>
    </source>
</evidence>
<proteinExistence type="predicted"/>
<feature type="transmembrane region" description="Helical" evidence="2">
    <location>
        <begin position="12"/>
        <end position="31"/>
    </location>
</feature>
<name>A0A6A6TIY5_9PLEO</name>
<keyword evidence="4" id="KW-1185">Reference proteome</keyword>
<keyword evidence="2" id="KW-1133">Transmembrane helix</keyword>
<sequence length="250" mass="27780">MSQHEQSVEACVLPLVCVGFLGVMASVVYLLRKRFRVSYTGSPIDPLETPTNLVDIRTASERVPMHNSGYYNFTPDIFIRTLNGRYIIAAAALDTQCQEGNWVSKRLIEELGLLSSVHHEHQSPQVITATGEEVESYGSIDLVWKLAPNENRVYRGKFFVLSNVRHLDVILGQDTINKEAILAPNSQKLFATLTAHGKLTKADRAAIAASEAKQQQDKQSLEARRRAAQQQQSSSQTSNQQQQSSNPTSN</sequence>
<keyword evidence="2" id="KW-0812">Transmembrane</keyword>
<feature type="region of interest" description="Disordered" evidence="1">
    <location>
        <begin position="205"/>
        <end position="250"/>
    </location>
</feature>
<organism evidence="3 4">
    <name type="scientific">Lophiostoma macrostomum CBS 122681</name>
    <dbReference type="NCBI Taxonomy" id="1314788"/>
    <lineage>
        <taxon>Eukaryota</taxon>
        <taxon>Fungi</taxon>
        <taxon>Dikarya</taxon>
        <taxon>Ascomycota</taxon>
        <taxon>Pezizomycotina</taxon>
        <taxon>Dothideomycetes</taxon>
        <taxon>Pleosporomycetidae</taxon>
        <taxon>Pleosporales</taxon>
        <taxon>Lophiostomataceae</taxon>
        <taxon>Lophiostoma</taxon>
    </lineage>
</organism>
<evidence type="ECO:0000313" key="4">
    <source>
        <dbReference type="Proteomes" id="UP000799324"/>
    </source>
</evidence>
<reference evidence="3" key="1">
    <citation type="journal article" date="2020" name="Stud. Mycol.">
        <title>101 Dothideomycetes genomes: a test case for predicting lifestyles and emergence of pathogens.</title>
        <authorList>
            <person name="Haridas S."/>
            <person name="Albert R."/>
            <person name="Binder M."/>
            <person name="Bloem J."/>
            <person name="Labutti K."/>
            <person name="Salamov A."/>
            <person name="Andreopoulos B."/>
            <person name="Baker S."/>
            <person name="Barry K."/>
            <person name="Bills G."/>
            <person name="Bluhm B."/>
            <person name="Cannon C."/>
            <person name="Castanera R."/>
            <person name="Culley D."/>
            <person name="Daum C."/>
            <person name="Ezra D."/>
            <person name="Gonzalez J."/>
            <person name="Henrissat B."/>
            <person name="Kuo A."/>
            <person name="Liang C."/>
            <person name="Lipzen A."/>
            <person name="Lutzoni F."/>
            <person name="Magnuson J."/>
            <person name="Mondo S."/>
            <person name="Nolan M."/>
            <person name="Ohm R."/>
            <person name="Pangilinan J."/>
            <person name="Park H.-J."/>
            <person name="Ramirez L."/>
            <person name="Alfaro M."/>
            <person name="Sun H."/>
            <person name="Tritt A."/>
            <person name="Yoshinaga Y."/>
            <person name="Zwiers L.-H."/>
            <person name="Turgeon B."/>
            <person name="Goodwin S."/>
            <person name="Spatafora J."/>
            <person name="Crous P."/>
            <person name="Grigoriev I."/>
        </authorList>
    </citation>
    <scope>NUCLEOTIDE SEQUENCE</scope>
    <source>
        <strain evidence="3">CBS 122681</strain>
    </source>
</reference>
<feature type="compositionally biased region" description="Basic and acidic residues" evidence="1">
    <location>
        <begin position="214"/>
        <end position="225"/>
    </location>
</feature>
<accession>A0A6A6TIY5</accession>
<dbReference type="Proteomes" id="UP000799324">
    <property type="component" value="Unassembled WGS sequence"/>
</dbReference>
<dbReference type="OrthoDB" id="4738527at2759"/>
<keyword evidence="2" id="KW-0472">Membrane</keyword>
<dbReference type="EMBL" id="MU004303">
    <property type="protein sequence ID" value="KAF2659985.1"/>
    <property type="molecule type" value="Genomic_DNA"/>
</dbReference>
<feature type="compositionally biased region" description="Low complexity" evidence="1">
    <location>
        <begin position="229"/>
        <end position="250"/>
    </location>
</feature>
<evidence type="ECO:0000256" key="2">
    <source>
        <dbReference type="SAM" id="Phobius"/>
    </source>
</evidence>
<gene>
    <name evidence="3" type="ORF">K491DRAFT_688839</name>
</gene>
<evidence type="ECO:0000256" key="1">
    <source>
        <dbReference type="SAM" id="MobiDB-lite"/>
    </source>
</evidence>